<comment type="caution">
    <text evidence="2">The sequence shown here is derived from an EMBL/GenBank/DDBJ whole genome shotgun (WGS) entry which is preliminary data.</text>
</comment>
<reference evidence="2 3" key="1">
    <citation type="submission" date="2018-05" db="EMBL/GenBank/DDBJ databases">
        <title>Brumimicrobium oceani sp. nov., isolated from coastal sediment.</title>
        <authorList>
            <person name="Kou Y."/>
        </authorList>
    </citation>
    <scope>NUCLEOTIDE SEQUENCE [LARGE SCALE GENOMIC DNA]</scope>
    <source>
        <strain evidence="2 3">C305</strain>
    </source>
</reference>
<reference evidence="2 3" key="2">
    <citation type="submission" date="2018-05" db="EMBL/GenBank/DDBJ databases">
        <authorList>
            <person name="Lanie J.A."/>
            <person name="Ng W.-L."/>
            <person name="Kazmierczak K.M."/>
            <person name="Andrzejewski T.M."/>
            <person name="Davidsen T.M."/>
            <person name="Wayne K.J."/>
            <person name="Tettelin H."/>
            <person name="Glass J.I."/>
            <person name="Rusch D."/>
            <person name="Podicherti R."/>
            <person name="Tsui H.-C.T."/>
            <person name="Winkler M.E."/>
        </authorList>
    </citation>
    <scope>NUCLEOTIDE SEQUENCE [LARGE SCALE GENOMIC DNA]</scope>
    <source>
        <strain evidence="2 3">C305</strain>
    </source>
</reference>
<dbReference type="AlphaFoldDB" id="A0A2U2XDU6"/>
<evidence type="ECO:0000313" key="2">
    <source>
        <dbReference type="EMBL" id="PWH85979.1"/>
    </source>
</evidence>
<sequence length="62" mass="7163">MFVNLNDKVRIITEVILSQGTNVYISPELWRKTPERVKELMLKDKSRVISEGFSFFDSVSNG</sequence>
<proteinExistence type="predicted"/>
<dbReference type="EMBL" id="QFRJ01000004">
    <property type="protein sequence ID" value="PWH85979.1"/>
    <property type="molecule type" value="Genomic_DNA"/>
</dbReference>
<dbReference type="EMBL" id="QFRJ01000004">
    <property type="protein sequence ID" value="PWH85955.1"/>
    <property type="molecule type" value="Genomic_DNA"/>
</dbReference>
<dbReference type="RefSeq" id="WP_109359232.1">
    <property type="nucleotide sequence ID" value="NZ_QFRJ01000004.1"/>
</dbReference>
<name>A0A2U2XDU6_9FLAO</name>
<organism evidence="2 3">
    <name type="scientific">Brumimicrobium oceani</name>
    <dbReference type="NCBI Taxonomy" id="2100725"/>
    <lineage>
        <taxon>Bacteria</taxon>
        <taxon>Pseudomonadati</taxon>
        <taxon>Bacteroidota</taxon>
        <taxon>Flavobacteriia</taxon>
        <taxon>Flavobacteriales</taxon>
        <taxon>Crocinitomicaceae</taxon>
        <taxon>Brumimicrobium</taxon>
    </lineage>
</organism>
<evidence type="ECO:0000313" key="1">
    <source>
        <dbReference type="EMBL" id="PWH85955.1"/>
    </source>
</evidence>
<evidence type="ECO:0000313" key="3">
    <source>
        <dbReference type="Proteomes" id="UP000245370"/>
    </source>
</evidence>
<keyword evidence="3" id="KW-1185">Reference proteome</keyword>
<dbReference type="Proteomes" id="UP000245370">
    <property type="component" value="Unassembled WGS sequence"/>
</dbReference>
<protein>
    <submittedName>
        <fullName evidence="2">Uncharacterized protein</fullName>
    </submittedName>
</protein>
<accession>A0A2U2XDU6</accession>
<gene>
    <name evidence="1" type="ORF">DIT68_07655</name>
    <name evidence="2" type="ORF">DIT68_07790</name>
</gene>